<dbReference type="CDD" id="cd03214">
    <property type="entry name" value="ABC_Iron-Siderophores_B12_Hemin"/>
    <property type="match status" value="1"/>
</dbReference>
<keyword evidence="1" id="KW-0813">Transport</keyword>
<evidence type="ECO:0000256" key="3">
    <source>
        <dbReference type="ARBA" id="ARBA00022840"/>
    </source>
</evidence>
<evidence type="ECO:0000313" key="6">
    <source>
        <dbReference type="EMBL" id="PAD78789.1"/>
    </source>
</evidence>
<dbReference type="PROSITE" id="PS00211">
    <property type="entry name" value="ABC_TRANSPORTER_1"/>
    <property type="match status" value="1"/>
</dbReference>
<reference evidence="6 7" key="1">
    <citation type="submission" date="2017-07" db="EMBL/GenBank/DDBJ databases">
        <title>Isolation and whole genome analysis of endospore-forming bacteria from heroin.</title>
        <authorList>
            <person name="Kalinowski J."/>
            <person name="Ahrens B."/>
            <person name="Al-Dilaimi A."/>
            <person name="Winkler A."/>
            <person name="Wibberg D."/>
            <person name="Schleenbecker U."/>
            <person name="Ruckert C."/>
            <person name="Wolfel R."/>
            <person name="Grass G."/>
        </authorList>
    </citation>
    <scope>NUCLEOTIDE SEQUENCE [LARGE SCALE GENOMIC DNA]</scope>
    <source>
        <strain evidence="6 7">7537-G1</strain>
    </source>
</reference>
<sequence length="258" mass="28653">MNMKVEEISYSVRDKRLIESISLEIIEGEFIGLIGPNGSGKSTLLKNIYRVLKPDRGGVYLNGKDLSQMTQKETARSMAVVSQEANMAFDFAVMDIVMMGRAPHKRLLESDTARDQEIAERALARVGMQHAASSSFATLSGGEKQRVLIARALAQEAGFLILDEPTNHLDIRYQLQMMDLVKALKLTSFAALHDLNIAACYCDRIYVLNDGRIVAAGRPEEVMQKELLLRVFGVKTQISRHPSTGKPAITFLPEMLVN</sequence>
<dbReference type="SUPFAM" id="SSF52540">
    <property type="entry name" value="P-loop containing nucleoside triphosphate hydrolases"/>
    <property type="match status" value="1"/>
</dbReference>
<organism evidence="6 7">
    <name type="scientific">Paenibacillus campinasensis</name>
    <dbReference type="NCBI Taxonomy" id="66347"/>
    <lineage>
        <taxon>Bacteria</taxon>
        <taxon>Bacillati</taxon>
        <taxon>Bacillota</taxon>
        <taxon>Bacilli</taxon>
        <taxon>Bacillales</taxon>
        <taxon>Paenibacillaceae</taxon>
        <taxon>Paenibacillus</taxon>
    </lineage>
</organism>
<evidence type="ECO:0000313" key="7">
    <source>
        <dbReference type="Proteomes" id="UP000215596"/>
    </source>
</evidence>
<dbReference type="GO" id="GO:0005524">
    <property type="term" value="F:ATP binding"/>
    <property type="evidence" value="ECO:0007669"/>
    <property type="project" value="UniProtKB-KW"/>
</dbReference>
<dbReference type="InterPro" id="IPR003593">
    <property type="entry name" value="AAA+_ATPase"/>
</dbReference>
<dbReference type="Proteomes" id="UP000435177">
    <property type="component" value="Unassembled WGS sequence"/>
</dbReference>
<dbReference type="SMART" id="SM00382">
    <property type="entry name" value="AAA"/>
    <property type="match status" value="1"/>
</dbReference>
<dbReference type="InterPro" id="IPR017871">
    <property type="entry name" value="ABC_transporter-like_CS"/>
</dbReference>
<gene>
    <name evidence="6" type="ORF">CHH67_05770</name>
    <name evidence="5" type="ORF">GNP94_05755</name>
</gene>
<evidence type="ECO:0000256" key="2">
    <source>
        <dbReference type="ARBA" id="ARBA00022741"/>
    </source>
</evidence>
<evidence type="ECO:0000313" key="8">
    <source>
        <dbReference type="Proteomes" id="UP000435177"/>
    </source>
</evidence>
<feature type="domain" description="ABC transporter" evidence="4">
    <location>
        <begin position="3"/>
        <end position="235"/>
    </location>
</feature>
<reference evidence="5 8" key="2">
    <citation type="submission" date="2019-11" db="EMBL/GenBank/DDBJ databases">
        <title>Draft genome sequences of five Paenibacillus species of dairy origin.</title>
        <authorList>
            <person name="Olajide A.M."/>
            <person name="Chen S."/>
            <person name="Lapointe G."/>
        </authorList>
    </citation>
    <scope>NUCLEOTIDE SEQUENCE [LARGE SCALE GENOMIC DNA]</scope>
    <source>
        <strain evidence="5 8">3CS1</strain>
    </source>
</reference>
<protein>
    <submittedName>
        <fullName evidence="6">ABC transporter</fullName>
    </submittedName>
    <submittedName>
        <fullName evidence="5">ATP-binding cassette domain-containing protein</fullName>
    </submittedName>
</protein>
<dbReference type="Gene3D" id="3.40.50.300">
    <property type="entry name" value="P-loop containing nucleotide triphosphate hydrolases"/>
    <property type="match status" value="1"/>
</dbReference>
<dbReference type="InterPro" id="IPR027417">
    <property type="entry name" value="P-loop_NTPase"/>
</dbReference>
<keyword evidence="8" id="KW-1185">Reference proteome</keyword>
<dbReference type="Proteomes" id="UP000215596">
    <property type="component" value="Unassembled WGS sequence"/>
</dbReference>
<dbReference type="RefSeq" id="WP_095264072.1">
    <property type="nucleotide sequence ID" value="NZ_NPBY01000016.1"/>
</dbReference>
<evidence type="ECO:0000256" key="1">
    <source>
        <dbReference type="ARBA" id="ARBA00022448"/>
    </source>
</evidence>
<dbReference type="GO" id="GO:0016887">
    <property type="term" value="F:ATP hydrolysis activity"/>
    <property type="evidence" value="ECO:0007669"/>
    <property type="project" value="InterPro"/>
</dbReference>
<dbReference type="OrthoDB" id="9787851at2"/>
<dbReference type="PROSITE" id="PS50893">
    <property type="entry name" value="ABC_TRANSPORTER_2"/>
    <property type="match status" value="1"/>
</dbReference>
<keyword evidence="3 5" id="KW-0067">ATP-binding</keyword>
<dbReference type="PANTHER" id="PTHR42794">
    <property type="entry name" value="HEMIN IMPORT ATP-BINDING PROTEIN HMUV"/>
    <property type="match status" value="1"/>
</dbReference>
<comment type="caution">
    <text evidence="6">The sequence shown here is derived from an EMBL/GenBank/DDBJ whole genome shotgun (WGS) entry which is preliminary data.</text>
</comment>
<evidence type="ECO:0000259" key="4">
    <source>
        <dbReference type="PROSITE" id="PS50893"/>
    </source>
</evidence>
<dbReference type="AlphaFoldDB" id="A0A268F083"/>
<dbReference type="FunFam" id="3.40.50.300:FF:000134">
    <property type="entry name" value="Iron-enterobactin ABC transporter ATP-binding protein"/>
    <property type="match status" value="1"/>
</dbReference>
<name>A0A268F083_9BACL</name>
<dbReference type="EMBL" id="WOAA01000003">
    <property type="protein sequence ID" value="MUG65512.1"/>
    <property type="molecule type" value="Genomic_DNA"/>
</dbReference>
<keyword evidence="2" id="KW-0547">Nucleotide-binding</keyword>
<dbReference type="InterPro" id="IPR003439">
    <property type="entry name" value="ABC_transporter-like_ATP-bd"/>
</dbReference>
<evidence type="ECO:0000313" key="5">
    <source>
        <dbReference type="EMBL" id="MUG65512.1"/>
    </source>
</evidence>
<accession>A0A268F083</accession>
<dbReference type="PANTHER" id="PTHR42794:SF2">
    <property type="entry name" value="ABC TRANSPORTER ATP-BINDING PROTEIN"/>
    <property type="match status" value="1"/>
</dbReference>
<dbReference type="Pfam" id="PF00005">
    <property type="entry name" value="ABC_tran"/>
    <property type="match status" value="1"/>
</dbReference>
<proteinExistence type="predicted"/>
<dbReference type="EMBL" id="NPBY01000016">
    <property type="protein sequence ID" value="PAD78789.1"/>
    <property type="molecule type" value="Genomic_DNA"/>
</dbReference>